<evidence type="ECO:0000313" key="2">
    <source>
        <dbReference type="EMBL" id="JAS12684.1"/>
    </source>
</evidence>
<protein>
    <recommendedName>
        <fullName evidence="1">PiggyBac transposable element-derived protein domain-containing protein</fullName>
    </recommendedName>
</protein>
<dbReference type="Pfam" id="PF13843">
    <property type="entry name" value="DDE_Tnp_1_7"/>
    <property type="match status" value="1"/>
</dbReference>
<feature type="domain" description="PiggyBac transposable element-derived protein" evidence="1">
    <location>
        <begin position="1"/>
        <end position="134"/>
    </location>
</feature>
<name>A0A1B6CGV3_9HEMI</name>
<dbReference type="PANTHER" id="PTHR46599:SF3">
    <property type="entry name" value="PIGGYBAC TRANSPOSABLE ELEMENT-DERIVED PROTEIN 4"/>
    <property type="match status" value="1"/>
</dbReference>
<evidence type="ECO:0000259" key="1">
    <source>
        <dbReference type="Pfam" id="PF13843"/>
    </source>
</evidence>
<dbReference type="PANTHER" id="PTHR46599">
    <property type="entry name" value="PIGGYBAC TRANSPOSABLE ELEMENT-DERIVED PROTEIN 4"/>
    <property type="match status" value="1"/>
</dbReference>
<organism evidence="2">
    <name type="scientific">Clastoptera arizonana</name>
    <name type="common">Arizona spittle bug</name>
    <dbReference type="NCBI Taxonomy" id="38151"/>
    <lineage>
        <taxon>Eukaryota</taxon>
        <taxon>Metazoa</taxon>
        <taxon>Ecdysozoa</taxon>
        <taxon>Arthropoda</taxon>
        <taxon>Hexapoda</taxon>
        <taxon>Insecta</taxon>
        <taxon>Pterygota</taxon>
        <taxon>Neoptera</taxon>
        <taxon>Paraneoptera</taxon>
        <taxon>Hemiptera</taxon>
        <taxon>Auchenorrhyncha</taxon>
        <taxon>Cercopoidea</taxon>
        <taxon>Clastopteridae</taxon>
        <taxon>Clastoptera</taxon>
    </lineage>
</organism>
<dbReference type="AlphaFoldDB" id="A0A1B6CGV3"/>
<gene>
    <name evidence="2" type="ORF">g.3269</name>
</gene>
<proteinExistence type="predicted"/>
<dbReference type="InterPro" id="IPR029526">
    <property type="entry name" value="PGBD"/>
</dbReference>
<dbReference type="EMBL" id="GEDC01024614">
    <property type="protein sequence ID" value="JAS12684.1"/>
    <property type="molecule type" value="Transcribed_RNA"/>
</dbReference>
<reference evidence="2" key="1">
    <citation type="submission" date="2015-12" db="EMBL/GenBank/DDBJ databases">
        <title>De novo transcriptome assembly of four potential Pierce s Disease insect vectors from Arizona vineyards.</title>
        <authorList>
            <person name="Tassone E.E."/>
        </authorList>
    </citation>
    <scope>NUCLEOTIDE SEQUENCE</scope>
</reference>
<accession>A0A1B6CGV3</accession>
<sequence length="145" mass="17114">MGLNYKNNLTHYWATTPSQRVAFFPETISLNRFQLIRSMFYITSKIYIPKGQPGHDPWYKVRQYYDSMNRAFKQYFVPNQNLSLDESMIGMKNRCTFIQYMANKRHARFGIKKFELCDSQTSYVLHSEIYSGKGFLEDDFPSIGG</sequence>